<keyword evidence="5 12" id="KW-0479">Metal-binding</keyword>
<sequence length="545" mass="59819">MNLEPESVDFDILFIGAGPANVTAAIHLQRLLNRYNETATTALEPSIAIIEKGRYASAHLLSGALLDPKALEEFFPDYRNQGCPIEATVSKESIWYVSAKRKFPLPFIPEQFSNKKSLMVSLSRLGAWLAEQAEAEGIQLFDSTAAVAPCIESGRLTGVYTDDKGVDSNGAPKANYEQGLLLKSKVTIVGEGAAGSLTRQLAKHFPALHGKTLQRYETGVKETWSIPEGRLQAGEVYHTFGYPLEQEHYGGGWVYAFSPTLISLGFVSSPNQSNPTCDPHENLQRYKLHPLIQPILAGGKLLECGARTITSGGLDAMPQIYGDGFLLTGESAGMVDMQRHKGIHLAMKSGMMAAETLFDCLIADDFSTAQLQRYEERFRASWAYQELYDARNYRKAFDNGLYAGLLAAGLQVNIPGLSFATKVGKKIKRELPEADVCADGVLTFTKERSLFNANIQHEENQPCHLHINQADIENICLKQCTSRYGNPCQYFCPAEVYEIVTEPKFALKLNPSNCLHCKTCDVADPYGIITWTPPEGGGGPGYKVG</sequence>
<dbReference type="KEGG" id="cch:Cag_1800"/>
<dbReference type="eggNOG" id="COG0644">
    <property type="taxonomic scope" value="Bacteria"/>
</dbReference>
<keyword evidence="3 12" id="KW-0813">Transport</keyword>
<dbReference type="eggNOG" id="COG2440">
    <property type="taxonomic scope" value="Bacteria"/>
</dbReference>
<dbReference type="InterPro" id="IPR017896">
    <property type="entry name" value="4Fe4S_Fe-S-bd"/>
</dbReference>
<evidence type="ECO:0000256" key="5">
    <source>
        <dbReference type="ARBA" id="ARBA00022723"/>
    </source>
</evidence>
<evidence type="ECO:0000256" key="1">
    <source>
        <dbReference type="ARBA" id="ARBA00001974"/>
    </source>
</evidence>
<keyword evidence="7 12" id="KW-0249">Electron transport</keyword>
<evidence type="ECO:0000256" key="9">
    <source>
        <dbReference type="ARBA" id="ARBA00023004"/>
    </source>
</evidence>
<keyword evidence="6 12" id="KW-0274">FAD</keyword>
<proteinExistence type="predicted"/>
<evidence type="ECO:0000256" key="10">
    <source>
        <dbReference type="ARBA" id="ARBA00023014"/>
    </source>
</evidence>
<keyword evidence="11 12" id="KW-0830">Ubiquinone</keyword>
<dbReference type="InterPro" id="IPR007859">
    <property type="entry name" value="ETF-QO/FixX_C"/>
</dbReference>
<dbReference type="EMBL" id="CP000108">
    <property type="protein sequence ID" value="ABB29051.1"/>
    <property type="molecule type" value="Genomic_DNA"/>
</dbReference>
<comment type="cofactor">
    <cofactor evidence="12">
        <name>[4Fe-4S] cluster</name>
        <dbReference type="ChEBI" id="CHEBI:49883"/>
    </cofactor>
    <text evidence="12">Binds 1 [4Fe-4S] cluster.</text>
</comment>
<dbReference type="EC" id="1.5.5.1" evidence="12"/>
<gene>
    <name evidence="14" type="ordered locus">Cag_1800</name>
</gene>
<dbReference type="PANTHER" id="PTHR10617:SF107">
    <property type="entry name" value="ELECTRON TRANSFER FLAVOPROTEIN-UBIQUINONE OXIDOREDUCTASE, MITOCHONDRIAL"/>
    <property type="match status" value="1"/>
</dbReference>
<dbReference type="Pfam" id="PF05187">
    <property type="entry name" value="Fer4_ETF_QO"/>
    <property type="match status" value="1"/>
</dbReference>
<organism evidence="14">
    <name type="scientific">Chlorobium chlorochromatii (strain CaD3)</name>
    <dbReference type="NCBI Taxonomy" id="340177"/>
    <lineage>
        <taxon>Bacteria</taxon>
        <taxon>Pseudomonadati</taxon>
        <taxon>Chlorobiota</taxon>
        <taxon>Chlorobiia</taxon>
        <taxon>Chlorobiales</taxon>
        <taxon>Chlorobiaceae</taxon>
        <taxon>Chlorobium/Pelodictyon group</taxon>
        <taxon>Chlorobium</taxon>
    </lineage>
</organism>
<evidence type="ECO:0000313" key="14">
    <source>
        <dbReference type="EMBL" id="ABB29051.1"/>
    </source>
</evidence>
<keyword evidence="8 12" id="KW-0560">Oxidoreductase</keyword>
<dbReference type="InterPro" id="IPR040156">
    <property type="entry name" value="ETF-QO"/>
</dbReference>
<reference evidence="14" key="1">
    <citation type="submission" date="2005-08" db="EMBL/GenBank/DDBJ databases">
        <title>Complete sequence of Chlorobium chlorochromatii CaD3.</title>
        <authorList>
            <person name="Copeland A."/>
            <person name="Lucas S."/>
            <person name="Lapidus A."/>
            <person name="Barry K."/>
            <person name="Detter J.C."/>
            <person name="Glavina T."/>
            <person name="Hammon N."/>
            <person name="Israni S."/>
            <person name="Pitluck S."/>
            <person name="Bryant D."/>
            <person name="Schmutz J."/>
            <person name="Larimer F."/>
            <person name="Land M."/>
            <person name="Kyrpides N."/>
            <person name="Ivanova N."/>
            <person name="Richardson P."/>
        </authorList>
    </citation>
    <scope>NUCLEOTIDE SEQUENCE [LARGE SCALE GENOMIC DNA]</scope>
    <source>
        <strain evidence="14">CaD3</strain>
    </source>
</reference>
<protein>
    <recommendedName>
        <fullName evidence="12">Electron transfer flavoprotein-ubiquinone oxidoreductase</fullName>
        <shortName evidence="12">ETF-QO</shortName>
        <ecNumber evidence="12">1.5.5.1</ecNumber>
    </recommendedName>
</protein>
<dbReference type="Pfam" id="PF21162">
    <property type="entry name" value="ETFQO_UQ-bd"/>
    <property type="match status" value="1"/>
</dbReference>
<dbReference type="PANTHER" id="PTHR10617">
    <property type="entry name" value="ELECTRON TRANSFER FLAVOPROTEIN-UBIQUINONE OXIDOREDUCTASE"/>
    <property type="match status" value="1"/>
</dbReference>
<keyword evidence="9 12" id="KW-0408">Iron</keyword>
<evidence type="ECO:0000256" key="11">
    <source>
        <dbReference type="ARBA" id="ARBA00023075"/>
    </source>
</evidence>
<comment type="catalytic activity">
    <reaction evidence="12">
        <text>a ubiquinone + reduced [electron-transfer flavoprotein] = a ubiquinol + oxidized [electron-transfer flavoprotein] + H(+)</text>
        <dbReference type="Rhea" id="RHEA:24052"/>
        <dbReference type="Rhea" id="RHEA-COMP:9565"/>
        <dbReference type="Rhea" id="RHEA-COMP:9566"/>
        <dbReference type="Rhea" id="RHEA-COMP:10685"/>
        <dbReference type="Rhea" id="RHEA-COMP:10686"/>
        <dbReference type="ChEBI" id="CHEBI:15378"/>
        <dbReference type="ChEBI" id="CHEBI:16389"/>
        <dbReference type="ChEBI" id="CHEBI:17976"/>
        <dbReference type="ChEBI" id="CHEBI:57692"/>
        <dbReference type="ChEBI" id="CHEBI:58307"/>
        <dbReference type="EC" id="1.5.5.1"/>
    </reaction>
</comment>
<evidence type="ECO:0000256" key="8">
    <source>
        <dbReference type="ARBA" id="ARBA00023002"/>
    </source>
</evidence>
<comment type="function">
    <text evidence="2 12">Accepts electrons from ETF and reduces ubiquinone.</text>
</comment>
<dbReference type="GO" id="GO:0004174">
    <property type="term" value="F:electron-transferring-flavoprotein dehydrogenase activity"/>
    <property type="evidence" value="ECO:0007669"/>
    <property type="project" value="UniProtKB-UniRule"/>
</dbReference>
<dbReference type="AlphaFoldDB" id="Q3APM4"/>
<feature type="domain" description="4Fe-4S ferredoxin-type" evidence="13">
    <location>
        <begin position="505"/>
        <end position="534"/>
    </location>
</feature>
<dbReference type="Gene3D" id="3.50.50.60">
    <property type="entry name" value="FAD/NAD(P)-binding domain"/>
    <property type="match status" value="1"/>
</dbReference>
<evidence type="ECO:0000256" key="4">
    <source>
        <dbReference type="ARBA" id="ARBA00022630"/>
    </source>
</evidence>
<comment type="cofactor">
    <cofactor evidence="1 12">
        <name>FAD</name>
        <dbReference type="ChEBI" id="CHEBI:57692"/>
    </cofactor>
</comment>
<dbReference type="STRING" id="340177.Cag_1800"/>
<dbReference type="SUPFAM" id="SSF51905">
    <property type="entry name" value="FAD/NAD(P)-binding domain"/>
    <property type="match status" value="1"/>
</dbReference>
<dbReference type="HOGENOM" id="CLU_009667_4_1_10"/>
<evidence type="ECO:0000256" key="12">
    <source>
        <dbReference type="RuleBase" id="RU366068"/>
    </source>
</evidence>
<dbReference type="InterPro" id="IPR036188">
    <property type="entry name" value="FAD/NAD-bd_sf"/>
</dbReference>
<keyword evidence="4 12" id="KW-0285">Flavoprotein</keyword>
<dbReference type="InterPro" id="IPR049398">
    <property type="entry name" value="ETF-QO/FixC_UQ-bd"/>
</dbReference>
<evidence type="ECO:0000256" key="2">
    <source>
        <dbReference type="ARBA" id="ARBA00002819"/>
    </source>
</evidence>
<dbReference type="SUPFAM" id="SSF54373">
    <property type="entry name" value="FAD-linked reductases, C-terminal domain"/>
    <property type="match status" value="1"/>
</dbReference>
<accession>Q3APM4</accession>
<evidence type="ECO:0000256" key="6">
    <source>
        <dbReference type="ARBA" id="ARBA00022827"/>
    </source>
</evidence>
<dbReference type="SUPFAM" id="SSF54862">
    <property type="entry name" value="4Fe-4S ferredoxins"/>
    <property type="match status" value="1"/>
</dbReference>
<evidence type="ECO:0000256" key="3">
    <source>
        <dbReference type="ARBA" id="ARBA00022448"/>
    </source>
</evidence>
<dbReference type="OrthoDB" id="9806565at2"/>
<evidence type="ECO:0000256" key="7">
    <source>
        <dbReference type="ARBA" id="ARBA00022982"/>
    </source>
</evidence>
<evidence type="ECO:0000259" key="13">
    <source>
        <dbReference type="PROSITE" id="PS51379"/>
    </source>
</evidence>
<dbReference type="PROSITE" id="PS51379">
    <property type="entry name" value="4FE4S_FER_2"/>
    <property type="match status" value="1"/>
</dbReference>
<name>Q3APM4_CHLCH</name>
<dbReference type="GO" id="GO:0051539">
    <property type="term" value="F:4 iron, 4 sulfur cluster binding"/>
    <property type="evidence" value="ECO:0007669"/>
    <property type="project" value="UniProtKB-UniRule"/>
</dbReference>
<dbReference type="GO" id="GO:0046872">
    <property type="term" value="F:metal ion binding"/>
    <property type="evidence" value="ECO:0007669"/>
    <property type="project" value="UniProtKB-KW"/>
</dbReference>
<dbReference type="Gene3D" id="3.30.9.90">
    <property type="match status" value="1"/>
</dbReference>
<keyword evidence="10 12" id="KW-0411">Iron-sulfur</keyword>
<dbReference type="Gene3D" id="3.30.70.20">
    <property type="match status" value="1"/>
</dbReference>